<evidence type="ECO:0000259" key="10">
    <source>
        <dbReference type="PROSITE" id="PS50158"/>
    </source>
</evidence>
<organism evidence="12 13">
    <name type="scientific">Mikania micrantha</name>
    <name type="common">bitter vine</name>
    <dbReference type="NCBI Taxonomy" id="192012"/>
    <lineage>
        <taxon>Eukaryota</taxon>
        <taxon>Viridiplantae</taxon>
        <taxon>Streptophyta</taxon>
        <taxon>Embryophyta</taxon>
        <taxon>Tracheophyta</taxon>
        <taxon>Spermatophyta</taxon>
        <taxon>Magnoliopsida</taxon>
        <taxon>eudicotyledons</taxon>
        <taxon>Gunneridae</taxon>
        <taxon>Pentapetalae</taxon>
        <taxon>asterids</taxon>
        <taxon>campanulids</taxon>
        <taxon>Asterales</taxon>
        <taxon>Asteraceae</taxon>
        <taxon>Asteroideae</taxon>
        <taxon>Heliantheae alliance</taxon>
        <taxon>Eupatorieae</taxon>
        <taxon>Mikania</taxon>
    </lineage>
</organism>
<dbReference type="GO" id="GO:0005886">
    <property type="term" value="C:plasma membrane"/>
    <property type="evidence" value="ECO:0007669"/>
    <property type="project" value="UniProtKB-ARBA"/>
</dbReference>
<evidence type="ECO:0000256" key="2">
    <source>
        <dbReference type="ARBA" id="ARBA00009768"/>
    </source>
</evidence>
<keyword evidence="7" id="KW-0479">Metal-binding</keyword>
<dbReference type="Gene3D" id="2.130.10.10">
    <property type="entry name" value="YVTN repeat-like/Quinoprotein amine dehydrogenase"/>
    <property type="match status" value="1"/>
</dbReference>
<dbReference type="EMBL" id="SZYD01000019">
    <property type="protein sequence ID" value="KAD2394366.1"/>
    <property type="molecule type" value="Genomic_DNA"/>
</dbReference>
<dbReference type="InterPro" id="IPR019775">
    <property type="entry name" value="WD40_repeat_CS"/>
</dbReference>
<dbReference type="SUPFAM" id="SSF57756">
    <property type="entry name" value="Retrovirus zinc finger-like domains"/>
    <property type="match status" value="1"/>
</dbReference>
<dbReference type="InterPro" id="IPR036397">
    <property type="entry name" value="RNaseH_sf"/>
</dbReference>
<feature type="repeat" description="WD" evidence="8">
    <location>
        <begin position="234"/>
        <end position="275"/>
    </location>
</feature>
<evidence type="ECO:0000256" key="4">
    <source>
        <dbReference type="ARBA" id="ARBA00022574"/>
    </source>
</evidence>
<feature type="region of interest" description="Disordered" evidence="9">
    <location>
        <begin position="368"/>
        <end position="414"/>
    </location>
</feature>
<keyword evidence="7" id="KW-0862">Zinc</keyword>
<dbReference type="FunFam" id="2.130.10.10:FF:000580">
    <property type="entry name" value="Guanine nucleotide-binding protein subunit beta"/>
    <property type="match status" value="1"/>
</dbReference>
<dbReference type="InterPro" id="IPR001584">
    <property type="entry name" value="Integrase_cat-core"/>
</dbReference>
<dbReference type="Gene3D" id="3.30.420.10">
    <property type="entry name" value="Ribonuclease H-like superfamily/Ribonuclease H"/>
    <property type="match status" value="1"/>
</dbReference>
<dbReference type="InterPro" id="IPR054722">
    <property type="entry name" value="PolX-like_BBD"/>
</dbReference>
<feature type="domain" description="Integrase catalytic" evidence="11">
    <location>
        <begin position="695"/>
        <end position="871"/>
    </location>
</feature>
<dbReference type="OrthoDB" id="6776856at2759"/>
<dbReference type="PROSITE" id="PS50994">
    <property type="entry name" value="INTEGRASE"/>
    <property type="match status" value="1"/>
</dbReference>
<comment type="subunit">
    <text evidence="3">G proteins are composed of 3 units, alpha, beta and gamma.</text>
</comment>
<feature type="compositionally biased region" description="Basic and acidic residues" evidence="9">
    <location>
        <begin position="368"/>
        <end position="380"/>
    </location>
</feature>
<dbReference type="PRINTS" id="PR00319">
    <property type="entry name" value="GPROTEINB"/>
</dbReference>
<dbReference type="InterPro" id="IPR001632">
    <property type="entry name" value="WD40_G-protein_beta-like"/>
</dbReference>
<dbReference type="Pfam" id="PF25597">
    <property type="entry name" value="SH3_retrovirus"/>
    <property type="match status" value="1"/>
</dbReference>
<dbReference type="SUPFAM" id="SSF53098">
    <property type="entry name" value="Ribonuclease H-like"/>
    <property type="match status" value="1"/>
</dbReference>
<feature type="repeat" description="WD" evidence="8">
    <location>
        <begin position="142"/>
        <end position="184"/>
    </location>
</feature>
<feature type="region of interest" description="Disordered" evidence="9">
    <location>
        <begin position="427"/>
        <end position="470"/>
    </location>
</feature>
<dbReference type="SUPFAM" id="SSF50978">
    <property type="entry name" value="WD40 repeat-like"/>
    <property type="match status" value="1"/>
</dbReference>
<dbReference type="SMART" id="SM00343">
    <property type="entry name" value="ZnF_C2HC"/>
    <property type="match status" value="1"/>
</dbReference>
<dbReference type="InterPro" id="IPR015943">
    <property type="entry name" value="WD40/YVTN_repeat-like_dom_sf"/>
</dbReference>
<evidence type="ECO:0000256" key="6">
    <source>
        <dbReference type="ARBA" id="ARBA00023224"/>
    </source>
</evidence>
<dbReference type="AlphaFoldDB" id="A0A5N6LQE4"/>
<feature type="repeat" description="WD" evidence="8">
    <location>
        <begin position="190"/>
        <end position="232"/>
    </location>
</feature>
<evidence type="ECO:0000256" key="1">
    <source>
        <dbReference type="ARBA" id="ARBA00002002"/>
    </source>
</evidence>
<dbReference type="GO" id="GO:0003676">
    <property type="term" value="F:nucleic acid binding"/>
    <property type="evidence" value="ECO:0007669"/>
    <property type="project" value="InterPro"/>
</dbReference>
<comment type="similarity">
    <text evidence="2">Belongs to the WD repeat G protein beta family.</text>
</comment>
<evidence type="ECO:0000256" key="8">
    <source>
        <dbReference type="PROSITE-ProRule" id="PRU00221"/>
    </source>
</evidence>
<evidence type="ECO:0008006" key="14">
    <source>
        <dbReference type="Google" id="ProtNLM"/>
    </source>
</evidence>
<sequence length="1012" mass="111818">MAATETLNSLRERLRERRIQLLDTDVASYARAQGKTPVAFGPTDLVCCRILQGHTGKVYSLDWTPEKNRIVSASQDGRLIVWNALTSQKTHLIKLPCAWVMTCAFSPSGQSVACGGLDSACSIFNLSTPLDKDNNLPVSRTLSGHKGYVSSCQFVADDDTRLITGSGDQTCVLWDITTGLRTSVFGGEYQSGHTADVSSVSINGSNSRMFVSGSCDATARLWDTRVASRAVRTFYGHEGDVSSVKFFPDGNRFGTGSDDGTCRLFDIRTGHQLQVYPPHQQQQKVDNSIPNPSVNSIAFSISGRLLFASYSNGDCFVWDTLLAEVVLNLGTLQNSHEARVSCLGLSADGSALCTGSWDTSLKFDKQVADPSSKDRRRRETNGSTSKPEAIGRLKAFEERIKPKEVGSSSGTKGDQLLMSYEDWQAKKKQEGFKGQGRGSNKPCSRGRGRGRGGPGRGRGQEPGQNNYKHKGYKDRATVKCFKCDSMGHYASECPVKFRQEESNLTQTNDEVPALLMALGVEGQAGSILLNERQVQPKKLETNGDNGWFLDNGASNHMTGDEGLFSHLDKTTKGKVRFEDGSCVDIMGKGDIVLGCKNGEHRVLKDVYFIPSLKSRIVSLGQLTESGLYRVDLKIVAPTCLLTKMDDMAWLWHARLGHVNFSFMKALVEKGLARGVPNVSHPAQICDSCSIGKQPRTHFPNQLEYRAGSLLELIYADVCGPISPTTKGGNRYILLVVDDHSRYMWEFIIRTKEEVFSRLSEFITQVELETGRRIKRLRTDNGGEFTSKSLGDLCKSAGIQHQFTAPYSPQQNGVVERRNRTVLDMTRSILRAMKLPQYLWAEGVRHAIYLLNRLPTKALKDSTPFEALRGRKPNLSHVKVFGCTGYVKKLITGLKKLDDRSQRMVHLGSQPNTKAYRMLDPTTGKIHVTRDVTFDESKPWNWEGSDEECDPDDTTRGEFYVETSTNEDLDLEAADPVVEGVDQAKPPIAAGSHKSLKNGRERKQQPQCCGCSS</sequence>
<protein>
    <recommendedName>
        <fullName evidence="14">Integrase catalytic domain-containing protein</fullName>
    </recommendedName>
</protein>
<dbReference type="PROSITE" id="PS50294">
    <property type="entry name" value="WD_REPEATS_REGION"/>
    <property type="match status" value="4"/>
</dbReference>
<name>A0A5N6LQE4_9ASTR</name>
<keyword evidence="13" id="KW-1185">Reference proteome</keyword>
<dbReference type="GO" id="GO:0015074">
    <property type="term" value="P:DNA integration"/>
    <property type="evidence" value="ECO:0007669"/>
    <property type="project" value="InterPro"/>
</dbReference>
<reference evidence="12 13" key="1">
    <citation type="submission" date="2019-05" db="EMBL/GenBank/DDBJ databases">
        <title>Mikania micrantha, genome provides insights into the molecular mechanism of rapid growth.</title>
        <authorList>
            <person name="Liu B."/>
        </authorList>
    </citation>
    <scope>NUCLEOTIDE SEQUENCE [LARGE SCALE GENOMIC DNA]</scope>
    <source>
        <strain evidence="12">NLD-2019</strain>
        <tissue evidence="12">Leaf</tissue>
    </source>
</reference>
<evidence type="ECO:0000313" key="13">
    <source>
        <dbReference type="Proteomes" id="UP000326396"/>
    </source>
</evidence>
<dbReference type="InterPro" id="IPR012337">
    <property type="entry name" value="RNaseH-like_sf"/>
</dbReference>
<proteinExistence type="inferred from homology"/>
<comment type="function">
    <text evidence="1">Guanine nucleotide-binding proteins (G proteins) are involved as a modulator or transducer in various transmembrane signaling systems. The beta and gamma chains are required for the GTPase activity, for replacement of GDP by GTP, and for G protein-effector interaction.</text>
</comment>
<dbReference type="Pfam" id="PF00098">
    <property type="entry name" value="zf-CCHC"/>
    <property type="match status" value="1"/>
</dbReference>
<dbReference type="InterPro" id="IPR020472">
    <property type="entry name" value="WD40_PAC1"/>
</dbReference>
<dbReference type="CDD" id="cd00200">
    <property type="entry name" value="WD40"/>
    <property type="match status" value="1"/>
</dbReference>
<dbReference type="InterPro" id="IPR057670">
    <property type="entry name" value="SH3_retrovirus"/>
</dbReference>
<dbReference type="Pfam" id="PF25391">
    <property type="entry name" value="WD40_Gbeta"/>
    <property type="match status" value="1"/>
</dbReference>
<dbReference type="PANTHER" id="PTHR19850">
    <property type="entry name" value="GUANINE NUCLEOTIDE-BINDING PROTEIN BETA G PROTEIN BETA"/>
    <property type="match status" value="1"/>
</dbReference>
<keyword evidence="5" id="KW-0677">Repeat</keyword>
<feature type="region of interest" description="Disordered" evidence="9">
    <location>
        <begin position="982"/>
        <end position="1012"/>
    </location>
</feature>
<dbReference type="PRINTS" id="PR00320">
    <property type="entry name" value="GPROTEINBRPT"/>
</dbReference>
<dbReference type="InterPro" id="IPR016346">
    <property type="entry name" value="G-protein_beta_1-5"/>
</dbReference>
<dbReference type="SMART" id="SM00320">
    <property type="entry name" value="WD40"/>
    <property type="match status" value="7"/>
</dbReference>
<dbReference type="PROSITE" id="PS50082">
    <property type="entry name" value="WD_REPEATS_2"/>
    <property type="match status" value="4"/>
</dbReference>
<dbReference type="Proteomes" id="UP000326396">
    <property type="component" value="Linkage Group LG9"/>
</dbReference>
<dbReference type="Pfam" id="PF00665">
    <property type="entry name" value="rve"/>
    <property type="match status" value="1"/>
</dbReference>
<evidence type="ECO:0000259" key="11">
    <source>
        <dbReference type="PROSITE" id="PS50994"/>
    </source>
</evidence>
<dbReference type="PROSITE" id="PS00678">
    <property type="entry name" value="WD_REPEATS_1"/>
    <property type="match status" value="1"/>
</dbReference>
<evidence type="ECO:0000256" key="9">
    <source>
        <dbReference type="SAM" id="MobiDB-lite"/>
    </source>
</evidence>
<dbReference type="InterPro" id="IPR036322">
    <property type="entry name" value="WD40_repeat_dom_sf"/>
</dbReference>
<accession>A0A5N6LQE4</accession>
<dbReference type="PROSITE" id="PS50158">
    <property type="entry name" value="ZF_CCHC"/>
    <property type="match status" value="1"/>
</dbReference>
<dbReference type="GO" id="GO:0007165">
    <property type="term" value="P:signal transduction"/>
    <property type="evidence" value="ECO:0007669"/>
    <property type="project" value="UniProtKB-KW"/>
</dbReference>
<gene>
    <name evidence="12" type="ORF">E3N88_41343</name>
</gene>
<evidence type="ECO:0000313" key="12">
    <source>
        <dbReference type="EMBL" id="KAD2394366.1"/>
    </source>
</evidence>
<comment type="caution">
    <text evidence="12">The sequence shown here is derived from an EMBL/GenBank/DDBJ whole genome shotgun (WGS) entry which is preliminary data.</text>
</comment>
<dbReference type="InterPro" id="IPR036875">
    <property type="entry name" value="Znf_CCHC_sf"/>
</dbReference>
<feature type="compositionally biased region" description="Basic and acidic residues" evidence="9">
    <location>
        <begin position="389"/>
        <end position="404"/>
    </location>
</feature>
<dbReference type="Pfam" id="PF22936">
    <property type="entry name" value="Pol_BBD"/>
    <property type="match status" value="1"/>
</dbReference>
<keyword evidence="6" id="KW-0807">Transducer</keyword>
<evidence type="ECO:0000256" key="7">
    <source>
        <dbReference type="PROSITE-ProRule" id="PRU00047"/>
    </source>
</evidence>
<feature type="repeat" description="WD" evidence="8">
    <location>
        <begin position="51"/>
        <end position="92"/>
    </location>
</feature>
<keyword evidence="4 8" id="KW-0853">WD repeat</keyword>
<dbReference type="InterPro" id="IPR001878">
    <property type="entry name" value="Znf_CCHC"/>
</dbReference>
<keyword evidence="7" id="KW-0863">Zinc-finger</keyword>
<evidence type="ECO:0000256" key="3">
    <source>
        <dbReference type="ARBA" id="ARBA00011581"/>
    </source>
</evidence>
<dbReference type="GO" id="GO:0008270">
    <property type="term" value="F:zinc ion binding"/>
    <property type="evidence" value="ECO:0007669"/>
    <property type="project" value="UniProtKB-KW"/>
</dbReference>
<evidence type="ECO:0000256" key="5">
    <source>
        <dbReference type="ARBA" id="ARBA00022737"/>
    </source>
</evidence>
<dbReference type="InterPro" id="IPR001680">
    <property type="entry name" value="WD40_rpt"/>
</dbReference>
<feature type="domain" description="CCHC-type" evidence="10">
    <location>
        <begin position="479"/>
        <end position="494"/>
    </location>
</feature>